<evidence type="ECO:0000313" key="3">
    <source>
        <dbReference type="EMBL" id="QEX15857.1"/>
    </source>
</evidence>
<organism evidence="3 4">
    <name type="scientific">Hypericibacter terrae</name>
    <dbReference type="NCBI Taxonomy" id="2602015"/>
    <lineage>
        <taxon>Bacteria</taxon>
        <taxon>Pseudomonadati</taxon>
        <taxon>Pseudomonadota</taxon>
        <taxon>Alphaproteobacteria</taxon>
        <taxon>Rhodospirillales</taxon>
        <taxon>Dongiaceae</taxon>
        <taxon>Hypericibacter</taxon>
    </lineage>
</organism>
<keyword evidence="1" id="KW-0175">Coiled coil</keyword>
<dbReference type="KEGG" id="htq:FRZ44_11450"/>
<feature type="coiled-coil region" evidence="1">
    <location>
        <begin position="29"/>
        <end position="77"/>
    </location>
</feature>
<dbReference type="Proteomes" id="UP000326202">
    <property type="component" value="Chromosome"/>
</dbReference>
<gene>
    <name evidence="3" type="ORF">FRZ44_11450</name>
</gene>
<dbReference type="AlphaFoldDB" id="A0A5J6MFL6"/>
<evidence type="ECO:0000313" key="4">
    <source>
        <dbReference type="Proteomes" id="UP000326202"/>
    </source>
</evidence>
<evidence type="ECO:0000256" key="1">
    <source>
        <dbReference type="SAM" id="Coils"/>
    </source>
</evidence>
<name>A0A5J6MFL6_9PROT</name>
<dbReference type="RefSeq" id="WP_151176278.1">
    <property type="nucleotide sequence ID" value="NZ_CP042906.1"/>
</dbReference>
<dbReference type="EMBL" id="CP042906">
    <property type="protein sequence ID" value="QEX15857.1"/>
    <property type="molecule type" value="Genomic_DNA"/>
</dbReference>
<sequence length="259" mass="28292">MSDIEQLRRRVEAAERHFGAIGEQQGKYRARLIQLMDQIEQRAAERESELKRCLGELQQLRRDHDQVKAMLQELLTAIETGRGDTLVLAFREMDRKASALVGEGLADEAPFEAKSSADEDASFDIPHRVAADVEDFGNGFEDVTPETLASEDSELQAESGIDPASDRFEDVSAETLAAEDIENETTATGDEIFPEAEGHSELNLEISFTPPTAAQSPVAGIIQRIGQLTRELAEQPTPSKAPAAPAKPPAVSIRRAASR</sequence>
<keyword evidence="4" id="KW-1185">Reference proteome</keyword>
<dbReference type="OrthoDB" id="8482264at2"/>
<evidence type="ECO:0000256" key="2">
    <source>
        <dbReference type="SAM" id="MobiDB-lite"/>
    </source>
</evidence>
<accession>A0A5J6MFL6</accession>
<protein>
    <submittedName>
        <fullName evidence="3">Uncharacterized protein</fullName>
    </submittedName>
</protein>
<proteinExistence type="predicted"/>
<reference evidence="3 4" key="1">
    <citation type="submission" date="2019-08" db="EMBL/GenBank/DDBJ databases">
        <title>Hyperibacter terrae gen. nov., sp. nov. and Hyperibacter viscosus sp. nov., two new members in the family Rhodospirillaceae isolated from the rhizosphere of Hypericum perforatum.</title>
        <authorList>
            <person name="Noviana Z."/>
        </authorList>
    </citation>
    <scope>NUCLEOTIDE SEQUENCE [LARGE SCALE GENOMIC DNA]</scope>
    <source>
        <strain evidence="3 4">R5913</strain>
    </source>
</reference>
<feature type="region of interest" description="Disordered" evidence="2">
    <location>
        <begin position="231"/>
        <end position="259"/>
    </location>
</feature>